<keyword evidence="1" id="KW-0732">Signal</keyword>
<sequence>MAAEFLPISRKGNINWRLINPPNTATIMPPAIIFNPFILLSLFFLISSTIATTISTPEYVYSYCPNTTTFAANSSYQKNLNSVLTSLSSNSTTQSGFYNTTAGDGRASTVYGIFLCRGDDTKDVCRTCVTTAVKAVQENCPNRKQAIIWYDVCMIRYSNASFFGELDESTGVYLVNENSITNNVTGFTNVLGNTMNKTARLAAKGQSGKKFATADANFNSSQKLYTLAQCTPDLSPATAIAVCRCVLRSFQNVAAESKAAGCCFLAAILDTRSISSTRTLPPPPPQSLPQPQSQPQPQPQSQSQPQSPLSFRPLPHHLLRLLCVLLLPLLQRKVHRQR</sequence>
<keyword evidence="7" id="KW-1185">Reference proteome</keyword>
<evidence type="ECO:0000313" key="6">
    <source>
        <dbReference type="EMBL" id="GMH05350.1"/>
    </source>
</evidence>
<feature type="compositionally biased region" description="Pro residues" evidence="3">
    <location>
        <begin position="280"/>
        <end position="298"/>
    </location>
</feature>
<dbReference type="PANTHER" id="PTHR32099">
    <property type="entry name" value="CYSTEINE-RICH REPEAT SECRETORY PROTEIN"/>
    <property type="match status" value="1"/>
</dbReference>
<feature type="region of interest" description="Disordered" evidence="3">
    <location>
        <begin position="275"/>
        <end position="309"/>
    </location>
</feature>
<evidence type="ECO:0000256" key="4">
    <source>
        <dbReference type="SAM" id="Phobius"/>
    </source>
</evidence>
<feature type="domain" description="Gnk2-homologous" evidence="5">
    <location>
        <begin position="58"/>
        <end position="162"/>
    </location>
</feature>
<dbReference type="InterPro" id="IPR002902">
    <property type="entry name" value="GNK2"/>
</dbReference>
<dbReference type="Pfam" id="PF01657">
    <property type="entry name" value="Stress-antifung"/>
    <property type="match status" value="1"/>
</dbReference>
<dbReference type="EMBL" id="BSYO01000005">
    <property type="protein sequence ID" value="GMH05350.1"/>
    <property type="molecule type" value="Genomic_DNA"/>
</dbReference>
<proteinExistence type="predicted"/>
<feature type="compositionally biased region" description="Low complexity" evidence="3">
    <location>
        <begin position="299"/>
        <end position="309"/>
    </location>
</feature>
<evidence type="ECO:0000259" key="5">
    <source>
        <dbReference type="PROSITE" id="PS51473"/>
    </source>
</evidence>
<organism evidence="6 7">
    <name type="scientific">Nepenthes gracilis</name>
    <name type="common">Slender pitcher plant</name>
    <dbReference type="NCBI Taxonomy" id="150966"/>
    <lineage>
        <taxon>Eukaryota</taxon>
        <taxon>Viridiplantae</taxon>
        <taxon>Streptophyta</taxon>
        <taxon>Embryophyta</taxon>
        <taxon>Tracheophyta</taxon>
        <taxon>Spermatophyta</taxon>
        <taxon>Magnoliopsida</taxon>
        <taxon>eudicotyledons</taxon>
        <taxon>Gunneridae</taxon>
        <taxon>Pentapetalae</taxon>
        <taxon>Caryophyllales</taxon>
        <taxon>Nepenthaceae</taxon>
        <taxon>Nepenthes</taxon>
    </lineage>
</organism>
<gene>
    <name evidence="6" type="ORF">Nepgr_007190</name>
</gene>
<accession>A0AAD3S6H4</accession>
<evidence type="ECO:0000256" key="2">
    <source>
        <dbReference type="ARBA" id="ARBA00022737"/>
    </source>
</evidence>
<dbReference type="PROSITE" id="PS51473">
    <property type="entry name" value="GNK2"/>
    <property type="match status" value="2"/>
</dbReference>
<reference evidence="6" key="1">
    <citation type="submission" date="2023-05" db="EMBL/GenBank/DDBJ databases">
        <title>Nepenthes gracilis genome sequencing.</title>
        <authorList>
            <person name="Fukushima K."/>
        </authorList>
    </citation>
    <scope>NUCLEOTIDE SEQUENCE</scope>
    <source>
        <strain evidence="6">SING2019-196</strain>
    </source>
</reference>
<feature type="domain" description="Gnk2-homologous" evidence="5">
    <location>
        <begin position="168"/>
        <end position="282"/>
    </location>
</feature>
<keyword evidence="4" id="KW-1133">Transmembrane helix</keyword>
<keyword evidence="4" id="KW-0812">Transmembrane</keyword>
<evidence type="ECO:0000313" key="7">
    <source>
        <dbReference type="Proteomes" id="UP001279734"/>
    </source>
</evidence>
<dbReference type="InterPro" id="IPR038408">
    <property type="entry name" value="GNK2_sf"/>
</dbReference>
<comment type="caution">
    <text evidence="6">The sequence shown here is derived from an EMBL/GenBank/DDBJ whole genome shotgun (WGS) entry which is preliminary data.</text>
</comment>
<protein>
    <recommendedName>
        <fullName evidence="5">Gnk2-homologous domain-containing protein</fullName>
    </recommendedName>
</protein>
<evidence type="ECO:0000256" key="3">
    <source>
        <dbReference type="SAM" id="MobiDB-lite"/>
    </source>
</evidence>
<evidence type="ECO:0000256" key="1">
    <source>
        <dbReference type="ARBA" id="ARBA00022729"/>
    </source>
</evidence>
<dbReference type="Gene3D" id="3.30.430.20">
    <property type="entry name" value="Gnk2 domain, C-X8-C-X2-C motif"/>
    <property type="match status" value="2"/>
</dbReference>
<dbReference type="Proteomes" id="UP001279734">
    <property type="component" value="Unassembled WGS sequence"/>
</dbReference>
<dbReference type="FunFam" id="3.30.430.20:FF:000003">
    <property type="entry name" value="Cysteine-rich RLK (RECEPTOR-like protein kinase) 10"/>
    <property type="match status" value="1"/>
</dbReference>
<dbReference type="CDD" id="cd23509">
    <property type="entry name" value="Gnk2-like"/>
    <property type="match status" value="2"/>
</dbReference>
<keyword evidence="4" id="KW-0472">Membrane</keyword>
<dbReference type="PANTHER" id="PTHR32099:SF42">
    <property type="entry name" value="CYSTEINE-RICH RECEPTOR-LIKE PROTEIN KINASE 9-RELATED"/>
    <property type="match status" value="1"/>
</dbReference>
<keyword evidence="2" id="KW-0677">Repeat</keyword>
<feature type="transmembrane region" description="Helical" evidence="4">
    <location>
        <begin position="27"/>
        <end position="46"/>
    </location>
</feature>
<dbReference type="AlphaFoldDB" id="A0AAD3S6H4"/>
<name>A0AAD3S6H4_NEPGR</name>